<dbReference type="InterPro" id="IPR006260">
    <property type="entry name" value="TonB/TolA_C"/>
</dbReference>
<dbReference type="Proteomes" id="UP000032671">
    <property type="component" value="Unassembled WGS sequence"/>
</dbReference>
<keyword evidence="3" id="KW-0813">Transport</keyword>
<keyword evidence="6" id="KW-0812">Transmembrane</keyword>
<dbReference type="EMBL" id="BJVU01000006">
    <property type="protein sequence ID" value="GEL59065.1"/>
    <property type="molecule type" value="Genomic_DNA"/>
</dbReference>
<feature type="domain" description="TonB C-terminal" evidence="11">
    <location>
        <begin position="203"/>
        <end position="289"/>
    </location>
</feature>
<sequence length="289" mass="29533">MGFAGTAGMPPQTAWTDPHPLPAASLSPPRGRGGYKGRVALGLALGAHALLALCLLGHHMHPAQLAAPGERAVQMVFETRASAPAQPAPQQPPAPPLTPPVKLADMPPMNMEDTPPPAHPPAVPDATDALPDMSAFPLHVPVAAPASQSRKTAKPAMMHAKAPQTSVASPAHAAAPVQSAPLPHQQAPASSPAPASVAQAAKGGGVPKLHCTPPQTHYPPMARHLHEEGEAVVEVTLAGTGAVQSARLTQSTGYDDLDKQALLAARTLTCAPPENGVLVGRIPVGFHIQ</sequence>
<keyword evidence="4" id="KW-1003">Cell membrane</keyword>
<feature type="region of interest" description="Disordered" evidence="10">
    <location>
        <begin position="1"/>
        <end position="30"/>
    </location>
</feature>
<feature type="region of interest" description="Disordered" evidence="10">
    <location>
        <begin position="81"/>
        <end position="125"/>
    </location>
</feature>
<evidence type="ECO:0000256" key="4">
    <source>
        <dbReference type="ARBA" id="ARBA00022475"/>
    </source>
</evidence>
<dbReference type="Pfam" id="PF03544">
    <property type="entry name" value="TonB_C"/>
    <property type="match status" value="1"/>
</dbReference>
<dbReference type="GO" id="GO:0098797">
    <property type="term" value="C:plasma membrane protein complex"/>
    <property type="evidence" value="ECO:0007669"/>
    <property type="project" value="TreeGrafter"/>
</dbReference>
<evidence type="ECO:0000256" key="6">
    <source>
        <dbReference type="ARBA" id="ARBA00022692"/>
    </source>
</evidence>
<dbReference type="GO" id="GO:0031992">
    <property type="term" value="F:energy transducer activity"/>
    <property type="evidence" value="ECO:0007669"/>
    <property type="project" value="TreeGrafter"/>
</dbReference>
<dbReference type="SUPFAM" id="SSF74653">
    <property type="entry name" value="TolA/TonB C-terminal domain"/>
    <property type="match status" value="1"/>
</dbReference>
<dbReference type="PROSITE" id="PS52015">
    <property type="entry name" value="TONB_CTD"/>
    <property type="match status" value="1"/>
</dbReference>
<feature type="region of interest" description="Disordered" evidence="10">
    <location>
        <begin position="146"/>
        <end position="212"/>
    </location>
</feature>
<feature type="compositionally biased region" description="Pro residues" evidence="10">
    <location>
        <begin position="114"/>
        <end position="123"/>
    </location>
</feature>
<accession>A0A6N3SNY5</accession>
<evidence type="ECO:0000313" key="12">
    <source>
        <dbReference type="EMBL" id="GAN59316.1"/>
    </source>
</evidence>
<dbReference type="AlphaFoldDB" id="A0A0D6N1B6"/>
<evidence type="ECO:0000256" key="5">
    <source>
        <dbReference type="ARBA" id="ARBA00022519"/>
    </source>
</evidence>
<dbReference type="PANTHER" id="PTHR33446">
    <property type="entry name" value="PROTEIN TONB-RELATED"/>
    <property type="match status" value="1"/>
</dbReference>
<comment type="caution">
    <text evidence="12">The sequence shown here is derived from an EMBL/GenBank/DDBJ whole genome shotgun (WGS) entry which is preliminary data.</text>
</comment>
<dbReference type="GO" id="GO:0015031">
    <property type="term" value="P:protein transport"/>
    <property type="evidence" value="ECO:0007669"/>
    <property type="project" value="UniProtKB-KW"/>
</dbReference>
<organism evidence="12 14">
    <name type="scientific">Acetobacter cibinongensis</name>
    <dbReference type="NCBI Taxonomy" id="146475"/>
    <lineage>
        <taxon>Bacteria</taxon>
        <taxon>Pseudomonadati</taxon>
        <taxon>Pseudomonadota</taxon>
        <taxon>Alphaproteobacteria</taxon>
        <taxon>Acetobacterales</taxon>
        <taxon>Acetobacteraceae</taxon>
        <taxon>Acetobacter</taxon>
    </lineage>
</organism>
<evidence type="ECO:0000313" key="13">
    <source>
        <dbReference type="EMBL" id="GEL59065.1"/>
    </source>
</evidence>
<evidence type="ECO:0000256" key="3">
    <source>
        <dbReference type="ARBA" id="ARBA00022448"/>
    </source>
</evidence>
<protein>
    <submittedName>
        <fullName evidence="12">TonB periplasmic protein</fullName>
    </submittedName>
</protein>
<evidence type="ECO:0000256" key="9">
    <source>
        <dbReference type="ARBA" id="ARBA00023136"/>
    </source>
</evidence>
<evidence type="ECO:0000256" key="8">
    <source>
        <dbReference type="ARBA" id="ARBA00022989"/>
    </source>
</evidence>
<comment type="similarity">
    <text evidence="2">Belongs to the TonB family.</text>
</comment>
<keyword evidence="7" id="KW-0653">Protein transport</keyword>
<dbReference type="EMBL" id="BAMV01000003">
    <property type="protein sequence ID" value="GAN59316.1"/>
    <property type="molecule type" value="Genomic_DNA"/>
</dbReference>
<comment type="subcellular location">
    <subcellularLocation>
        <location evidence="1">Cell inner membrane</location>
        <topology evidence="1">Single-pass membrane protein</topology>
        <orientation evidence="1">Periplasmic side</orientation>
    </subcellularLocation>
</comment>
<dbReference type="GO" id="GO:0055085">
    <property type="term" value="P:transmembrane transport"/>
    <property type="evidence" value="ECO:0007669"/>
    <property type="project" value="InterPro"/>
</dbReference>
<reference evidence="12 14" key="1">
    <citation type="submission" date="2012-11" db="EMBL/GenBank/DDBJ databases">
        <title>Whole genome sequence of Acetobacter cibinongensis 4H-1.</title>
        <authorList>
            <person name="Azuma Y."/>
            <person name="Higashiura N."/>
            <person name="Hirakawa H."/>
            <person name="Matsushita K."/>
        </authorList>
    </citation>
    <scope>NUCLEOTIDE SEQUENCE [LARGE SCALE GENOMIC DNA]</scope>
    <source>
        <strain evidence="12 14">4H-1</strain>
    </source>
</reference>
<dbReference type="STRING" id="1231339.Abci_003_079"/>
<feature type="compositionally biased region" description="Pro residues" evidence="10">
    <location>
        <begin position="86"/>
        <end position="99"/>
    </location>
</feature>
<evidence type="ECO:0000256" key="2">
    <source>
        <dbReference type="ARBA" id="ARBA00006555"/>
    </source>
</evidence>
<evidence type="ECO:0000313" key="14">
    <source>
        <dbReference type="Proteomes" id="UP000032671"/>
    </source>
</evidence>
<evidence type="ECO:0000256" key="7">
    <source>
        <dbReference type="ARBA" id="ARBA00022927"/>
    </source>
</evidence>
<name>A0A0D6N1B6_9PROT</name>
<reference evidence="13 15" key="2">
    <citation type="submission" date="2019-07" db="EMBL/GenBank/DDBJ databases">
        <title>Whole genome shotgun sequence of Acetobacter cibinongensis NBRC 16605.</title>
        <authorList>
            <person name="Hosoyama A."/>
            <person name="Uohara A."/>
            <person name="Ohji S."/>
            <person name="Ichikawa N."/>
        </authorList>
    </citation>
    <scope>NUCLEOTIDE SEQUENCE [LARGE SCALE GENOMIC DNA]</scope>
    <source>
        <strain evidence="13 15">NBRC 16605</strain>
    </source>
</reference>
<gene>
    <name evidence="12" type="ORF">Abci_003_079</name>
    <name evidence="13" type="ORF">ACI01nite_16670</name>
</gene>
<keyword evidence="15" id="KW-1185">Reference proteome</keyword>
<evidence type="ECO:0000256" key="1">
    <source>
        <dbReference type="ARBA" id="ARBA00004383"/>
    </source>
</evidence>
<evidence type="ECO:0000313" key="15">
    <source>
        <dbReference type="Proteomes" id="UP000321891"/>
    </source>
</evidence>
<dbReference type="InterPro" id="IPR051045">
    <property type="entry name" value="TonB-dependent_transducer"/>
</dbReference>
<evidence type="ECO:0000259" key="11">
    <source>
        <dbReference type="PROSITE" id="PS52015"/>
    </source>
</evidence>
<keyword evidence="9" id="KW-0472">Membrane</keyword>
<dbReference type="InterPro" id="IPR037682">
    <property type="entry name" value="TonB_C"/>
</dbReference>
<keyword evidence="8" id="KW-1133">Transmembrane helix</keyword>
<proteinExistence type="inferred from homology"/>
<dbReference type="Proteomes" id="UP000321891">
    <property type="component" value="Unassembled WGS sequence"/>
</dbReference>
<dbReference type="NCBIfam" id="TIGR01352">
    <property type="entry name" value="tonB_Cterm"/>
    <property type="match status" value="1"/>
</dbReference>
<dbReference type="Gene3D" id="3.30.1150.10">
    <property type="match status" value="1"/>
</dbReference>
<keyword evidence="5" id="KW-0997">Cell inner membrane</keyword>
<feature type="compositionally biased region" description="Low complexity" evidence="10">
    <location>
        <begin position="166"/>
        <end position="201"/>
    </location>
</feature>
<accession>A0A0D6N1B6</accession>
<dbReference type="PANTHER" id="PTHR33446:SF2">
    <property type="entry name" value="PROTEIN TONB"/>
    <property type="match status" value="1"/>
</dbReference>
<evidence type="ECO:0000256" key="10">
    <source>
        <dbReference type="SAM" id="MobiDB-lite"/>
    </source>
</evidence>